<dbReference type="GO" id="GO:0000993">
    <property type="term" value="F:RNA polymerase II complex binding"/>
    <property type="evidence" value="ECO:0007669"/>
    <property type="project" value="EnsemblFungi"/>
</dbReference>
<dbReference type="PANTHER" id="PTHR15921">
    <property type="entry name" value="PRE-MRNA CLEAVAGE COMPLEX II"/>
    <property type="match status" value="1"/>
</dbReference>
<dbReference type="KEGG" id="tbl:TBLA_0I02640"/>
<feature type="domain" description="CID" evidence="3">
    <location>
        <begin position="4"/>
        <end position="142"/>
    </location>
</feature>
<dbReference type="EMBL" id="HE806324">
    <property type="protein sequence ID" value="CCH62920.1"/>
    <property type="molecule type" value="Genomic_DNA"/>
</dbReference>
<proteinExistence type="predicted"/>
<dbReference type="eggNOG" id="KOG2071">
    <property type="taxonomic scope" value="Eukaryota"/>
</dbReference>
<dbReference type="FunFam" id="1.25.40.90:FF:000016">
    <property type="entry name" value="mRNA cleavage factor complex component Pcf11"/>
    <property type="match status" value="1"/>
</dbReference>
<gene>
    <name evidence="4" type="primary">TBLA0I02640</name>
    <name evidence="4" type="ORF">TBLA_0I02640</name>
</gene>
<evidence type="ECO:0000256" key="2">
    <source>
        <dbReference type="SAM" id="MobiDB-lite"/>
    </source>
</evidence>
<dbReference type="InterPro" id="IPR008942">
    <property type="entry name" value="ENTH_VHS"/>
</dbReference>
<dbReference type="FunCoup" id="I2H968">
    <property type="interactions" value="545"/>
</dbReference>
<dbReference type="InterPro" id="IPR045154">
    <property type="entry name" value="PCF11-like"/>
</dbReference>
<dbReference type="SMART" id="SM00582">
    <property type="entry name" value="RPR"/>
    <property type="match status" value="1"/>
</dbReference>
<feature type="compositionally biased region" description="Low complexity" evidence="2">
    <location>
        <begin position="523"/>
        <end position="551"/>
    </location>
</feature>
<accession>I2H968</accession>
<dbReference type="InterPro" id="IPR021605">
    <property type="entry name" value="Pcf11_Clp1-ID"/>
</dbReference>
<feature type="region of interest" description="Disordered" evidence="2">
    <location>
        <begin position="523"/>
        <end position="567"/>
    </location>
</feature>
<evidence type="ECO:0000313" key="5">
    <source>
        <dbReference type="Proteomes" id="UP000002866"/>
    </source>
</evidence>
<dbReference type="CDD" id="cd16982">
    <property type="entry name" value="CID_Pcf11"/>
    <property type="match status" value="1"/>
</dbReference>
<dbReference type="RefSeq" id="XP_004182439.1">
    <property type="nucleotide sequence ID" value="XM_004182391.1"/>
</dbReference>
<dbReference type="SUPFAM" id="SSF48464">
    <property type="entry name" value="ENTH/VHS domain"/>
    <property type="match status" value="1"/>
</dbReference>
<dbReference type="OMA" id="PHANKNI"/>
<feature type="coiled-coil region" evidence="1">
    <location>
        <begin position="182"/>
        <end position="212"/>
    </location>
</feature>
<organism evidence="4 5">
    <name type="scientific">Henningerozyma blattae (strain ATCC 34711 / CBS 6284 / DSM 70876 / NBRC 10599 / NRRL Y-10934 / UCD 77-7)</name>
    <name type="common">Yeast</name>
    <name type="synonym">Tetrapisispora blattae</name>
    <dbReference type="NCBI Taxonomy" id="1071380"/>
    <lineage>
        <taxon>Eukaryota</taxon>
        <taxon>Fungi</taxon>
        <taxon>Dikarya</taxon>
        <taxon>Ascomycota</taxon>
        <taxon>Saccharomycotina</taxon>
        <taxon>Saccharomycetes</taxon>
        <taxon>Saccharomycetales</taxon>
        <taxon>Saccharomycetaceae</taxon>
        <taxon>Henningerozyma</taxon>
    </lineage>
</organism>
<feature type="region of interest" description="Disordered" evidence="2">
    <location>
        <begin position="257"/>
        <end position="287"/>
    </location>
</feature>
<dbReference type="InterPro" id="IPR054127">
    <property type="entry name" value="Pcf11_C"/>
</dbReference>
<dbReference type="Pfam" id="PF21940">
    <property type="entry name" value="Pfc11_Rna14-15-ID"/>
    <property type="match status" value="1"/>
</dbReference>
<dbReference type="InterPro" id="IPR006569">
    <property type="entry name" value="CID_dom"/>
</dbReference>
<dbReference type="GO" id="GO:0030847">
    <property type="term" value="P:termination of RNA polymerase II transcription, exosome-dependent"/>
    <property type="evidence" value="ECO:0007669"/>
    <property type="project" value="EnsemblFungi"/>
</dbReference>
<dbReference type="Pfam" id="PF04818">
    <property type="entry name" value="CID"/>
    <property type="match status" value="1"/>
</dbReference>
<dbReference type="OrthoDB" id="2129491at2759"/>
<dbReference type="Pfam" id="PF21936">
    <property type="entry name" value="Pcf11_C"/>
    <property type="match status" value="1"/>
</dbReference>
<evidence type="ECO:0000256" key="1">
    <source>
        <dbReference type="SAM" id="Coils"/>
    </source>
</evidence>
<dbReference type="InterPro" id="IPR054128">
    <property type="entry name" value="Pfc11_Rna14/15-ID"/>
</dbReference>
<dbReference type="GeneID" id="14498097"/>
<dbReference type="PROSITE" id="PS51391">
    <property type="entry name" value="CID"/>
    <property type="match status" value="1"/>
</dbReference>
<dbReference type="Gene3D" id="1.25.40.90">
    <property type="match status" value="1"/>
</dbReference>
<sequence>MDQEVDPVVKEFSNILDELSFNSRPIITTLTKIAEEHISCAQYFVDLLESRIEKCVPKQKLYSFYALDSICKNAGSPYTIFFSRNLFNLYKKTYLLVDNTTRTKLINMFKTWMTPNESSGGLIPLFETSALEKIENFLIKASALHQKNFQNMLPTPTVPLLLREIDKLSLLTNERLKNQANDEKLKIKLMVLSQLKQELQKEKLTMAALKQVQIQLKQVFAQDQQVLQQQHMQDQYNKQQQQQQIQQQQQQQQQQLQQQDQQQFQQHSSSDSNDLSKSGTPIVPLFGNSNNMEIQSSLFGNITRTFTPPNFSEIDKNNKLEKIRKLYNELREIKLIYEPSKESIVTLYDKLGGNPNSRNILNTNSNANNNNNSNNTIVMRKLPSIELLTDILRDSRAYMARSNNSELLNSIHIQLSDKYLLNNDNKEIKNNFINLLYRNKSNKCKLCGKRFGNSAEEKRSYSNHLDWHFRINKRIKGTTVNSSNNNGSSIKSSSKNIQSRNWYLENTQWIKFKDDEIISTQSISNNNNNNNNTNNSNTNNNSNNNSNIKSNVETGGDNTQKNVTGRNKRSINQMTYEGNSIKEKSIKTKYVIVPENTNEEMNYKCSICKEIVNASYDDELGEWIWKNTLEENGKYYHSTCFNETIKNRENDEDSTGLKKLRSMISEGN</sequence>
<feature type="region of interest" description="Disordered" evidence="2">
    <location>
        <begin position="478"/>
        <end position="497"/>
    </location>
</feature>
<dbReference type="GO" id="GO:0030846">
    <property type="term" value="P:termination of RNA polymerase II transcription, poly(A)-coupled"/>
    <property type="evidence" value="ECO:0007669"/>
    <property type="project" value="EnsemblFungi"/>
</dbReference>
<dbReference type="Pfam" id="PF11526">
    <property type="entry name" value="Pfc11_Clp1_ID"/>
    <property type="match status" value="1"/>
</dbReference>
<evidence type="ECO:0000313" key="4">
    <source>
        <dbReference type="EMBL" id="CCH62920.1"/>
    </source>
</evidence>
<dbReference type="AlphaFoldDB" id="I2H968"/>
<dbReference type="STRING" id="1071380.I2H968"/>
<dbReference type="GO" id="GO:0031124">
    <property type="term" value="P:mRNA 3'-end processing"/>
    <property type="evidence" value="ECO:0007669"/>
    <property type="project" value="EnsemblFungi"/>
</dbReference>
<dbReference type="HOGENOM" id="CLU_015606_2_0_1"/>
<feature type="compositionally biased region" description="Polar residues" evidence="2">
    <location>
        <begin position="552"/>
        <end position="567"/>
    </location>
</feature>
<evidence type="ECO:0000259" key="3">
    <source>
        <dbReference type="PROSITE" id="PS51391"/>
    </source>
</evidence>
<dbReference type="GO" id="GO:0005829">
    <property type="term" value="C:cytosol"/>
    <property type="evidence" value="ECO:0007669"/>
    <property type="project" value="EnsemblFungi"/>
</dbReference>
<keyword evidence="1" id="KW-0175">Coiled coil</keyword>
<dbReference type="InterPro" id="IPR047415">
    <property type="entry name" value="Pcf11_CID"/>
</dbReference>
<feature type="compositionally biased region" description="Low complexity" evidence="2">
    <location>
        <begin position="257"/>
        <end position="278"/>
    </location>
</feature>
<dbReference type="GO" id="GO:0003729">
    <property type="term" value="F:mRNA binding"/>
    <property type="evidence" value="ECO:0007669"/>
    <property type="project" value="EnsemblFungi"/>
</dbReference>
<feature type="compositionally biased region" description="Low complexity" evidence="2">
    <location>
        <begin position="481"/>
        <end position="497"/>
    </location>
</feature>
<dbReference type="GO" id="GO:0005849">
    <property type="term" value="C:mRNA cleavage factor complex"/>
    <property type="evidence" value="ECO:0007669"/>
    <property type="project" value="EnsemblFungi"/>
</dbReference>
<name>I2H968_HENB6</name>
<protein>
    <recommendedName>
        <fullName evidence="3">CID domain-containing protein</fullName>
    </recommendedName>
</protein>
<dbReference type="SUPFAM" id="SSF81995">
    <property type="entry name" value="beta-sandwich domain of Sec23/24"/>
    <property type="match status" value="1"/>
</dbReference>
<reference evidence="4 5" key="1">
    <citation type="journal article" date="2011" name="Proc. Natl. Acad. Sci. U.S.A.">
        <title>Evolutionary erosion of yeast sex chromosomes by mating-type switching accidents.</title>
        <authorList>
            <person name="Gordon J.L."/>
            <person name="Armisen D."/>
            <person name="Proux-Wera E."/>
            <person name="Oheigeartaigh S.S."/>
            <person name="Byrne K.P."/>
            <person name="Wolfe K.H."/>
        </authorList>
    </citation>
    <scope>NUCLEOTIDE SEQUENCE [LARGE SCALE GENOMIC DNA]</scope>
    <source>
        <strain evidence="5">ATCC 34711 / CBS 6284 / DSM 70876 / NBRC 10599 / NRRL Y-10934 / UCD 77-7</strain>
    </source>
</reference>
<dbReference type="PANTHER" id="PTHR15921:SF3">
    <property type="entry name" value="PRE-MRNA CLEAVAGE COMPLEX 2 PROTEIN PCF11"/>
    <property type="match status" value="1"/>
</dbReference>
<keyword evidence="5" id="KW-1185">Reference proteome</keyword>
<dbReference type="InParanoid" id="I2H968"/>
<dbReference type="Proteomes" id="UP000002866">
    <property type="component" value="Chromosome 9"/>
</dbReference>